<dbReference type="Gene3D" id="2.30.30.40">
    <property type="entry name" value="SH3 Domains"/>
    <property type="match status" value="1"/>
</dbReference>
<feature type="domain" description="Dockerin" evidence="2">
    <location>
        <begin position="423"/>
        <end position="490"/>
    </location>
</feature>
<protein>
    <recommendedName>
        <fullName evidence="2">Dockerin domain-containing protein</fullName>
    </recommendedName>
</protein>
<evidence type="ECO:0000259" key="2">
    <source>
        <dbReference type="PROSITE" id="PS51766"/>
    </source>
</evidence>
<feature type="signal peptide" evidence="1">
    <location>
        <begin position="1"/>
        <end position="25"/>
    </location>
</feature>
<comment type="caution">
    <text evidence="3">The sequence shown here is derived from an EMBL/GenBank/DDBJ whole genome shotgun (WGS) entry which is preliminary data.</text>
</comment>
<keyword evidence="1" id="KW-0732">Signal</keyword>
<dbReference type="PROSITE" id="PS51766">
    <property type="entry name" value="DOCKERIN"/>
    <property type="match status" value="1"/>
</dbReference>
<dbReference type="OrthoDB" id="9799897at2"/>
<evidence type="ECO:0000313" key="3">
    <source>
        <dbReference type="EMBL" id="PWJ14520.1"/>
    </source>
</evidence>
<dbReference type="RefSeq" id="WP_109725399.1">
    <property type="nucleotide sequence ID" value="NZ_QGDI01000002.1"/>
</dbReference>
<dbReference type="SUPFAM" id="SSF63446">
    <property type="entry name" value="Type I dockerin domain"/>
    <property type="match status" value="1"/>
</dbReference>
<feature type="chain" id="PRO_5038980823" description="Dockerin domain-containing protein" evidence="1">
    <location>
        <begin position="26"/>
        <end position="755"/>
    </location>
</feature>
<accession>A0A315Y2R6</accession>
<dbReference type="Gene3D" id="1.10.1330.10">
    <property type="entry name" value="Dockerin domain"/>
    <property type="match status" value="1"/>
</dbReference>
<dbReference type="GO" id="GO:0004553">
    <property type="term" value="F:hydrolase activity, hydrolyzing O-glycosyl compounds"/>
    <property type="evidence" value="ECO:0007669"/>
    <property type="project" value="InterPro"/>
</dbReference>
<sequence length="755" mass="86227">MKKTLISLMTAALMMASAAPVQLMAAAAENDRESIIGTLPDWTPTNFAEAMKLYNEHGKCYVADNYICMMRIVPHFMKNDYKFGISGSMADINTPASAGQQFFELEIPQKPDPDDIDAVNAYNEYCDSIGLYSHDYSFFEHWQDCKTRDAFEVEMFRVMPGEDLTVLWQNKNKKNDDGEYVTTKKFSFENKDGNTVETDIYSWLPDSVPEYNDFVMKYGEVSVHDGYVAYWTNYNPSAGASVRMEQSGEGRIEEFMESQCALFELQPVDDTPISSVFVYKPVADGMADVEWRRGRTFSDTEPVVSTTGKFEIKDNCSVVLNWSPYRKINTQFSFIDADTGELIDIPDDDSRNIYLLATTKGVPATSRIFDIATNPCIVDDENAYSENWSYAFEYDSPAGAYEINDIEPTLETPEYREVTCKLKWRPYGDVNGDRRLAVSDLILVQRWLTGASDAELKNWEAADYCRDNCINSLDLPAMRRALLKSLSMPVWPEKLSTTHGELIITGPDRKLYAGPGTEYEVLKTVPKGTNLTEYGYDPNSPDWVYAEITENERGWIRVNCDGERNIEFKYELIDKPVIYLYPEEETDVHVELELTESRLSTTYPRYNGGWDVTAYPDGSLLNKADGTHHRYLFWDSVDCTTKFDLSKGFCVAGEDTENFLKEKLTYMGLTEDEMNEFIVYWLPRMEHNAYNLITFQGKAYTDTAKLDITPAPDSMLRVFMAYKPLEDSVDIEPQQLETFERKGFTVVEWGGTELS</sequence>
<dbReference type="GO" id="GO:0000272">
    <property type="term" value="P:polysaccharide catabolic process"/>
    <property type="evidence" value="ECO:0007669"/>
    <property type="project" value="InterPro"/>
</dbReference>
<organism evidence="3 4">
    <name type="scientific">Ruminococcus flavefaciens</name>
    <dbReference type="NCBI Taxonomy" id="1265"/>
    <lineage>
        <taxon>Bacteria</taxon>
        <taxon>Bacillati</taxon>
        <taxon>Bacillota</taxon>
        <taxon>Clostridia</taxon>
        <taxon>Eubacteriales</taxon>
        <taxon>Oscillospiraceae</taxon>
        <taxon>Ruminococcus</taxon>
    </lineage>
</organism>
<dbReference type="InterPro" id="IPR016134">
    <property type="entry name" value="Dockerin_dom"/>
</dbReference>
<dbReference type="InterPro" id="IPR002105">
    <property type="entry name" value="Dockerin_1_rpt"/>
</dbReference>
<name>A0A315Y2R6_RUMFL</name>
<dbReference type="InterPro" id="IPR036439">
    <property type="entry name" value="Dockerin_dom_sf"/>
</dbReference>
<dbReference type="CDD" id="cd14256">
    <property type="entry name" value="Dockerin_I"/>
    <property type="match status" value="1"/>
</dbReference>
<evidence type="ECO:0000313" key="4">
    <source>
        <dbReference type="Proteomes" id="UP000245720"/>
    </source>
</evidence>
<reference evidence="3 4" key="1">
    <citation type="submission" date="2018-05" db="EMBL/GenBank/DDBJ databases">
        <title>The Hungate 1000. A catalogue of reference genomes from the rumen microbiome.</title>
        <authorList>
            <person name="Kelly W."/>
        </authorList>
    </citation>
    <scope>NUCLEOTIDE SEQUENCE [LARGE SCALE GENOMIC DNA]</scope>
    <source>
        <strain evidence="3 4">SAb67</strain>
    </source>
</reference>
<dbReference type="Pfam" id="PF00404">
    <property type="entry name" value="Dockerin_1"/>
    <property type="match status" value="1"/>
</dbReference>
<dbReference type="Proteomes" id="UP000245720">
    <property type="component" value="Unassembled WGS sequence"/>
</dbReference>
<gene>
    <name evidence="3" type="ORF">IE37_00504</name>
</gene>
<proteinExistence type="predicted"/>
<dbReference type="AlphaFoldDB" id="A0A315Y2R6"/>
<dbReference type="EMBL" id="QGDI01000002">
    <property type="protein sequence ID" value="PWJ14520.1"/>
    <property type="molecule type" value="Genomic_DNA"/>
</dbReference>
<evidence type="ECO:0000256" key="1">
    <source>
        <dbReference type="SAM" id="SignalP"/>
    </source>
</evidence>